<dbReference type="Gene3D" id="2.60.40.10">
    <property type="entry name" value="Immunoglobulins"/>
    <property type="match status" value="2"/>
</dbReference>
<proteinExistence type="predicted"/>
<dbReference type="InterPro" id="IPR003598">
    <property type="entry name" value="Ig_sub2"/>
</dbReference>
<comment type="caution">
    <text evidence="7">The sequence shown here is derived from an EMBL/GenBank/DDBJ whole genome shotgun (WGS) entry which is preliminary data.</text>
</comment>
<keyword evidence="8" id="KW-1185">Reference proteome</keyword>
<dbReference type="SMART" id="SM00408">
    <property type="entry name" value="IGc2"/>
    <property type="match status" value="2"/>
</dbReference>
<dbReference type="PANTHER" id="PTHR12231">
    <property type="entry name" value="CTX-RELATED TYPE I TRANSMEMBRANE PROTEIN"/>
    <property type="match status" value="1"/>
</dbReference>
<name>A0ABN8QA86_9CNID</name>
<evidence type="ECO:0000259" key="6">
    <source>
        <dbReference type="PROSITE" id="PS50835"/>
    </source>
</evidence>
<evidence type="ECO:0000256" key="2">
    <source>
        <dbReference type="ARBA" id="ARBA00022737"/>
    </source>
</evidence>
<dbReference type="InterPro" id="IPR051170">
    <property type="entry name" value="Neural/epithelial_adhesion"/>
</dbReference>
<evidence type="ECO:0000313" key="7">
    <source>
        <dbReference type="EMBL" id="CAH3158209.1"/>
    </source>
</evidence>
<evidence type="ECO:0000256" key="4">
    <source>
        <dbReference type="ARBA" id="ARBA00023319"/>
    </source>
</evidence>
<evidence type="ECO:0000256" key="3">
    <source>
        <dbReference type="ARBA" id="ARBA00023157"/>
    </source>
</evidence>
<dbReference type="PANTHER" id="PTHR12231:SF253">
    <property type="entry name" value="DPR-INTERACTING PROTEIN ETA, ISOFORM B-RELATED"/>
    <property type="match status" value="1"/>
</dbReference>
<keyword evidence="4" id="KW-0393">Immunoglobulin domain</keyword>
<dbReference type="PROSITE" id="PS50835">
    <property type="entry name" value="IG_LIKE"/>
    <property type="match status" value="2"/>
</dbReference>
<dbReference type="Pfam" id="PF13927">
    <property type="entry name" value="Ig_3"/>
    <property type="match status" value="2"/>
</dbReference>
<keyword evidence="3" id="KW-1015">Disulfide bond</keyword>
<dbReference type="Proteomes" id="UP001159405">
    <property type="component" value="Unassembled WGS sequence"/>
</dbReference>
<evidence type="ECO:0000256" key="1">
    <source>
        <dbReference type="ARBA" id="ARBA00022729"/>
    </source>
</evidence>
<keyword evidence="2" id="KW-0677">Repeat</keyword>
<evidence type="ECO:0000256" key="5">
    <source>
        <dbReference type="SAM" id="MobiDB-lite"/>
    </source>
</evidence>
<organism evidence="7 8">
    <name type="scientific">Porites lobata</name>
    <dbReference type="NCBI Taxonomy" id="104759"/>
    <lineage>
        <taxon>Eukaryota</taxon>
        <taxon>Metazoa</taxon>
        <taxon>Cnidaria</taxon>
        <taxon>Anthozoa</taxon>
        <taxon>Hexacorallia</taxon>
        <taxon>Scleractinia</taxon>
        <taxon>Fungiina</taxon>
        <taxon>Poritidae</taxon>
        <taxon>Porites</taxon>
    </lineage>
</organism>
<dbReference type="InterPro" id="IPR036179">
    <property type="entry name" value="Ig-like_dom_sf"/>
</dbReference>
<accession>A0ABN8QA86</accession>
<feature type="non-terminal residue" evidence="7">
    <location>
        <position position="1"/>
    </location>
</feature>
<dbReference type="InterPro" id="IPR007110">
    <property type="entry name" value="Ig-like_dom"/>
</dbReference>
<sequence length="503" mass="55700">PSNPSIATEAQDLTLVWNYTLGASVILGRIFIISDGKEDEIARRELNSPTNVQGKYKLQGRFYANISDTHAWLRILQVQQSDGGQYAFSLFIRGSSDNLRNELEVVVYFPPKFFNNVTGNQSVKERSDLNLYCGASGKPDPTFTWIRVFENGSDSQVLHTEPTWNIVRINRTDASKYRCTANNGVGSPVSHNITVNVLFPPKIVNFVREYKVAVQQSVTVRCQAEGYPEPTFTWSPCSNDCNTGSWTILEVLNDTIYTCTAANSEGRDSAETSVVIAGKDINITLTIKDGDCSDGRYNKSSLSKELSVTVKGVFTNGSDYLSATVNKVRCGSVIVDLTLSFNTTVTEKRVLTILKDAAKDGKLGNFNVDASSIKGTRPEFPVTTRPFTKTTQTPTDGTILSKKLERDLFGRPVRMGGLGFTDPVLTSSSKYEALLKANCSVRAPATRCLRNSKIQTLQLSKRKQKDEFLSERLEQVKKSLPTKANRAGELQKRDHQIGCPWLP</sequence>
<evidence type="ECO:0000313" key="8">
    <source>
        <dbReference type="Proteomes" id="UP001159405"/>
    </source>
</evidence>
<feature type="region of interest" description="Disordered" evidence="5">
    <location>
        <begin position="480"/>
        <end position="503"/>
    </location>
</feature>
<dbReference type="EMBL" id="CALNXK010000110">
    <property type="protein sequence ID" value="CAH3158209.1"/>
    <property type="molecule type" value="Genomic_DNA"/>
</dbReference>
<feature type="domain" description="Ig-like" evidence="6">
    <location>
        <begin position="201"/>
        <end position="275"/>
    </location>
</feature>
<dbReference type="SMART" id="SM00409">
    <property type="entry name" value="IG"/>
    <property type="match status" value="3"/>
</dbReference>
<feature type="domain" description="Ig-like" evidence="6">
    <location>
        <begin position="111"/>
        <end position="196"/>
    </location>
</feature>
<protein>
    <recommendedName>
        <fullName evidence="6">Ig-like domain-containing protein</fullName>
    </recommendedName>
</protein>
<keyword evidence="1" id="KW-0732">Signal</keyword>
<dbReference type="InterPro" id="IPR013783">
    <property type="entry name" value="Ig-like_fold"/>
</dbReference>
<reference evidence="7 8" key="1">
    <citation type="submission" date="2022-05" db="EMBL/GenBank/DDBJ databases">
        <authorList>
            <consortium name="Genoscope - CEA"/>
            <person name="William W."/>
        </authorList>
    </citation>
    <scope>NUCLEOTIDE SEQUENCE [LARGE SCALE GENOMIC DNA]</scope>
</reference>
<gene>
    <name evidence="7" type="ORF">PLOB_00003065</name>
</gene>
<dbReference type="InterPro" id="IPR003599">
    <property type="entry name" value="Ig_sub"/>
</dbReference>
<dbReference type="SUPFAM" id="SSF48726">
    <property type="entry name" value="Immunoglobulin"/>
    <property type="match status" value="2"/>
</dbReference>